<accession>U3GVH7</accession>
<dbReference type="PIRSF" id="PIRSF036922">
    <property type="entry name" value="RNaseH_PGAM"/>
    <property type="match status" value="1"/>
</dbReference>
<dbReference type="InterPro" id="IPR029033">
    <property type="entry name" value="His_PPase_superfam"/>
</dbReference>
<dbReference type="PANTHER" id="PTHR48100:SF1">
    <property type="entry name" value="HISTIDINE PHOSPHATASE FAMILY PROTEIN-RELATED"/>
    <property type="match status" value="1"/>
</dbReference>
<dbReference type="InterPro" id="IPR050275">
    <property type="entry name" value="PGM_Phosphatase"/>
</dbReference>
<feature type="active site" description="Proton donor/acceptor; for phosphatase activity" evidence="1">
    <location>
        <position position="257"/>
    </location>
</feature>
<keyword evidence="5" id="KW-1185">Reference proteome</keyword>
<feature type="domain" description="RNase H type-1" evidence="3">
    <location>
        <begin position="1"/>
        <end position="139"/>
    </location>
</feature>
<dbReference type="InterPro" id="IPR014636">
    <property type="entry name" value="RNaseH/PGlycerate_mutase"/>
</dbReference>
<dbReference type="InterPro" id="IPR012337">
    <property type="entry name" value="RNaseH-like_sf"/>
</dbReference>
<dbReference type="EMBL" id="CP006365">
    <property type="protein sequence ID" value="AGU15515.1"/>
    <property type="molecule type" value="Genomic_DNA"/>
</dbReference>
<dbReference type="AlphaFoldDB" id="U3GVH7"/>
<evidence type="ECO:0000313" key="5">
    <source>
        <dbReference type="Proteomes" id="UP000016943"/>
    </source>
</evidence>
<dbReference type="KEGG" id="caz:CARG_06955"/>
<proteinExistence type="predicted"/>
<dbReference type="InterPro" id="IPR002156">
    <property type="entry name" value="RNaseH_domain"/>
</dbReference>
<dbReference type="Pfam" id="PF13456">
    <property type="entry name" value="RVT_3"/>
    <property type="match status" value="1"/>
</dbReference>
<dbReference type="SUPFAM" id="SSF53254">
    <property type="entry name" value="Phosphoglycerate mutase-like"/>
    <property type="match status" value="1"/>
</dbReference>
<dbReference type="RefSeq" id="WP_020976673.1">
    <property type="nucleotide sequence ID" value="NC_022198.1"/>
</dbReference>
<dbReference type="STRING" id="1348662.CARG_06955"/>
<reference evidence="4 5" key="1">
    <citation type="journal article" date="2013" name="Genome Announc.">
        <title>Whole-Genome Sequence of the Clinical Strain Corynebacterium argentoratense DSM 44202, Isolated from a Human Throat Specimen.</title>
        <authorList>
            <person name="Bomholt C."/>
            <person name="Glaub A."/>
            <person name="Gravermann K."/>
            <person name="Albersmeier A."/>
            <person name="Brinkrolf K."/>
            <person name="Ruckert C."/>
            <person name="Tauch A."/>
        </authorList>
    </citation>
    <scope>NUCLEOTIDE SEQUENCE [LARGE SCALE GENOMIC DNA]</scope>
    <source>
        <strain evidence="4">DSM 44202</strain>
    </source>
</reference>
<name>U3GVH7_9CORY</name>
<dbReference type="NCBIfam" id="NF005567">
    <property type="entry name" value="PRK07238.1"/>
    <property type="match status" value="1"/>
</dbReference>
<dbReference type="PROSITE" id="PS50879">
    <property type="entry name" value="RNASE_H_1"/>
    <property type="match status" value="1"/>
</dbReference>
<protein>
    <recommendedName>
        <fullName evidence="3">RNase H type-1 domain-containing protein</fullName>
    </recommendedName>
</protein>
<dbReference type="InterPro" id="IPR036397">
    <property type="entry name" value="RNaseH_sf"/>
</dbReference>
<dbReference type="eggNOG" id="COG0328">
    <property type="taxonomic scope" value="Bacteria"/>
</dbReference>
<dbReference type="GeneID" id="78250153"/>
<dbReference type="SMART" id="SM00855">
    <property type="entry name" value="PGAM"/>
    <property type="match status" value="1"/>
</dbReference>
<dbReference type="CDD" id="cd09279">
    <property type="entry name" value="RNase_HI_like"/>
    <property type="match status" value="1"/>
</dbReference>
<evidence type="ECO:0000313" key="4">
    <source>
        <dbReference type="EMBL" id="AGU15515.1"/>
    </source>
</evidence>
<dbReference type="Gene3D" id="3.30.420.10">
    <property type="entry name" value="Ribonuclease H-like superfamily/Ribonuclease H"/>
    <property type="match status" value="1"/>
</dbReference>
<evidence type="ECO:0000259" key="3">
    <source>
        <dbReference type="PROSITE" id="PS50879"/>
    </source>
</evidence>
<dbReference type="Pfam" id="PF00300">
    <property type="entry name" value="His_Phos_1"/>
    <property type="match status" value="1"/>
</dbReference>
<gene>
    <name evidence="4" type="ORF">CARG_06955</name>
</gene>
<evidence type="ECO:0000256" key="1">
    <source>
        <dbReference type="PIRSR" id="PIRSR036922-1"/>
    </source>
</evidence>
<organism evidence="4 5">
    <name type="scientific">Corynebacterium argentoratense DSM 44202</name>
    <dbReference type="NCBI Taxonomy" id="1348662"/>
    <lineage>
        <taxon>Bacteria</taxon>
        <taxon>Bacillati</taxon>
        <taxon>Actinomycetota</taxon>
        <taxon>Actinomycetes</taxon>
        <taxon>Mycobacteriales</taxon>
        <taxon>Corynebacteriaceae</taxon>
        <taxon>Corynebacterium</taxon>
    </lineage>
</organism>
<dbReference type="HOGENOM" id="CLU_035712_0_0_11"/>
<feature type="active site" description="Tele-phosphohistidine intermediate" evidence="1">
    <location>
        <position position="184"/>
    </location>
</feature>
<dbReference type="PANTHER" id="PTHR48100">
    <property type="entry name" value="BROAD-SPECIFICITY PHOSPHATASE YOR283W-RELATED"/>
    <property type="match status" value="1"/>
</dbReference>
<dbReference type="GO" id="GO:0003676">
    <property type="term" value="F:nucleic acid binding"/>
    <property type="evidence" value="ECO:0007669"/>
    <property type="project" value="InterPro"/>
</dbReference>
<dbReference type="OrthoDB" id="5296884at2"/>
<dbReference type="SUPFAM" id="SSF53098">
    <property type="entry name" value="Ribonuclease H-like"/>
    <property type="match status" value="1"/>
</dbReference>
<dbReference type="CDD" id="cd07067">
    <property type="entry name" value="HP_PGM_like"/>
    <property type="match status" value="1"/>
</dbReference>
<dbReference type="GO" id="GO:0016791">
    <property type="term" value="F:phosphatase activity"/>
    <property type="evidence" value="ECO:0007669"/>
    <property type="project" value="TreeGrafter"/>
</dbReference>
<dbReference type="eggNOG" id="COG0406">
    <property type="taxonomic scope" value="Bacteria"/>
</dbReference>
<dbReference type="InterPro" id="IPR013078">
    <property type="entry name" value="His_Pase_superF_clade-1"/>
</dbReference>
<sequence>MRIRIEADGGSRGNPGVAGSGTVLIEVPSERVLGSIAYYGGKTTNNVAEYSSLINGLEAARELGATAVEVFMDSKLVIEQMSGRWKVKHPDMKELALKAQKLAATFDSISYTWVPRAKNKAADALANQAMDAGAKGAPVGFVSRDIGEAGEDSTDNQIDKATATQAATQAPATSAPTRLICWRHGETDASVNGRYSGDTGSDGPELTERGRQQAQRTADYLKKIGGIDAVVSSPARRAQQTAQILTDDYTVIDGLHEMDFGTWEGLTFGQAHDKDPELHTTWLSDPAIAPPGGESLNQVSRRIKGVLAELTETHGAANIVVVTHATPIKALIKLALDAAPAIYYRTQIDLSSLTIIEFYADGPTCLRAMNTRP</sequence>
<dbReference type="Proteomes" id="UP000016943">
    <property type="component" value="Chromosome"/>
</dbReference>
<dbReference type="GO" id="GO:0004523">
    <property type="term" value="F:RNA-DNA hybrid ribonuclease activity"/>
    <property type="evidence" value="ECO:0007669"/>
    <property type="project" value="InterPro"/>
</dbReference>
<dbReference type="GO" id="GO:0005737">
    <property type="term" value="C:cytoplasm"/>
    <property type="evidence" value="ECO:0007669"/>
    <property type="project" value="TreeGrafter"/>
</dbReference>
<dbReference type="PATRIC" id="fig|1348662.3.peg.1369"/>
<dbReference type="Gene3D" id="3.40.50.1240">
    <property type="entry name" value="Phosphoglycerate mutase-like"/>
    <property type="match status" value="1"/>
</dbReference>
<evidence type="ECO:0000256" key="2">
    <source>
        <dbReference type="SAM" id="MobiDB-lite"/>
    </source>
</evidence>
<feature type="region of interest" description="Disordered" evidence="2">
    <location>
        <begin position="191"/>
        <end position="214"/>
    </location>
</feature>